<keyword evidence="1" id="KW-0233">DNA recombination</keyword>
<dbReference type="InterPro" id="IPR002104">
    <property type="entry name" value="Integrase_catalytic"/>
</dbReference>
<evidence type="ECO:0000313" key="3">
    <source>
        <dbReference type="EMBL" id="SHJ07741.1"/>
    </source>
</evidence>
<keyword evidence="4" id="KW-1185">Reference proteome</keyword>
<proteinExistence type="predicted"/>
<sequence length="74" mass="8156">HTLRHTTAMNLLHAGVDITVIALWLGHEQTSTTDIYLHADMETKKAALDKTRPPGVTPGTFTPPPEILTWLEAL</sequence>
<dbReference type="Pfam" id="PF00589">
    <property type="entry name" value="Phage_integrase"/>
    <property type="match status" value="1"/>
</dbReference>
<feature type="domain" description="Tyr recombinase" evidence="2">
    <location>
        <begin position="1"/>
        <end position="49"/>
    </location>
</feature>
<evidence type="ECO:0000259" key="2">
    <source>
        <dbReference type="PROSITE" id="PS51898"/>
    </source>
</evidence>
<evidence type="ECO:0000256" key="1">
    <source>
        <dbReference type="ARBA" id="ARBA00023172"/>
    </source>
</evidence>
<reference evidence="3 4" key="1">
    <citation type="submission" date="2016-11" db="EMBL/GenBank/DDBJ databases">
        <authorList>
            <person name="Jaros S."/>
            <person name="Januszkiewicz K."/>
            <person name="Wedrychowicz H."/>
        </authorList>
    </citation>
    <scope>NUCLEOTIDE SEQUENCE [LARGE SCALE GENOMIC DNA]</scope>
    <source>
        <strain evidence="3 4">DSM 12906</strain>
    </source>
</reference>
<dbReference type="GO" id="GO:0003677">
    <property type="term" value="F:DNA binding"/>
    <property type="evidence" value="ECO:0007669"/>
    <property type="project" value="InterPro"/>
</dbReference>
<protein>
    <submittedName>
        <fullName evidence="3">Phage integrase family protein</fullName>
    </submittedName>
</protein>
<dbReference type="GO" id="GO:0006310">
    <property type="term" value="P:DNA recombination"/>
    <property type="evidence" value="ECO:0007669"/>
    <property type="project" value="UniProtKB-KW"/>
</dbReference>
<dbReference type="EMBL" id="FQZG01000026">
    <property type="protein sequence ID" value="SHJ07741.1"/>
    <property type="molecule type" value="Genomic_DNA"/>
</dbReference>
<dbReference type="InterPro" id="IPR011010">
    <property type="entry name" value="DNA_brk_join_enz"/>
</dbReference>
<feature type="non-terminal residue" evidence="3">
    <location>
        <position position="1"/>
    </location>
</feature>
<evidence type="ECO:0000313" key="4">
    <source>
        <dbReference type="Proteomes" id="UP000184512"/>
    </source>
</evidence>
<dbReference type="SUPFAM" id="SSF56349">
    <property type="entry name" value="DNA breaking-rejoining enzymes"/>
    <property type="match status" value="1"/>
</dbReference>
<dbReference type="PROSITE" id="PS51898">
    <property type="entry name" value="TYR_RECOMBINASE"/>
    <property type="match status" value="1"/>
</dbReference>
<dbReference type="RefSeq" id="WP_175558277.1">
    <property type="nucleotide sequence ID" value="NZ_FQZG01000026.1"/>
</dbReference>
<organism evidence="3 4">
    <name type="scientific">Tessaracoccus bendigoensis DSM 12906</name>
    <dbReference type="NCBI Taxonomy" id="1123357"/>
    <lineage>
        <taxon>Bacteria</taxon>
        <taxon>Bacillati</taxon>
        <taxon>Actinomycetota</taxon>
        <taxon>Actinomycetes</taxon>
        <taxon>Propionibacteriales</taxon>
        <taxon>Propionibacteriaceae</taxon>
        <taxon>Tessaracoccus</taxon>
    </lineage>
</organism>
<dbReference type="Gene3D" id="1.10.443.10">
    <property type="entry name" value="Intergrase catalytic core"/>
    <property type="match status" value="1"/>
</dbReference>
<name>A0A1M6GCS0_9ACTN</name>
<dbReference type="GO" id="GO:0015074">
    <property type="term" value="P:DNA integration"/>
    <property type="evidence" value="ECO:0007669"/>
    <property type="project" value="InterPro"/>
</dbReference>
<dbReference type="AlphaFoldDB" id="A0A1M6GCS0"/>
<accession>A0A1M6GCS0</accession>
<dbReference type="InterPro" id="IPR013762">
    <property type="entry name" value="Integrase-like_cat_sf"/>
</dbReference>
<gene>
    <name evidence="3" type="ORF">SAMN02745244_01663</name>
</gene>
<dbReference type="Proteomes" id="UP000184512">
    <property type="component" value="Unassembled WGS sequence"/>
</dbReference>